<gene>
    <name evidence="1" type="ORF">ANN_05563</name>
</gene>
<proteinExistence type="predicted"/>
<dbReference type="EMBL" id="JAJSOF020000013">
    <property type="protein sequence ID" value="KAJ4443785.1"/>
    <property type="molecule type" value="Genomic_DNA"/>
</dbReference>
<evidence type="ECO:0000313" key="1">
    <source>
        <dbReference type="EMBL" id="KAJ4443785.1"/>
    </source>
</evidence>
<dbReference type="Proteomes" id="UP001148838">
    <property type="component" value="Unassembled WGS sequence"/>
</dbReference>
<accession>A0ABQ8TB62</accession>
<reference evidence="1 2" key="1">
    <citation type="journal article" date="2022" name="Allergy">
        <title>Genome assembly and annotation of Periplaneta americana reveal a comprehensive cockroach allergen profile.</title>
        <authorList>
            <person name="Wang L."/>
            <person name="Xiong Q."/>
            <person name="Saelim N."/>
            <person name="Wang L."/>
            <person name="Nong W."/>
            <person name="Wan A.T."/>
            <person name="Shi M."/>
            <person name="Liu X."/>
            <person name="Cao Q."/>
            <person name="Hui J.H.L."/>
            <person name="Sookrung N."/>
            <person name="Leung T.F."/>
            <person name="Tungtrongchitr A."/>
            <person name="Tsui S.K.W."/>
        </authorList>
    </citation>
    <scope>NUCLEOTIDE SEQUENCE [LARGE SCALE GENOMIC DNA]</scope>
    <source>
        <strain evidence="1">PWHHKU_190912</strain>
    </source>
</reference>
<sequence length="75" mass="8358">MVGLCEGGNEQPQVSVDGIGDSEMIFGEMRPRIRLGLPCIHITIGENLGKKPNQSLTWSGREFQRRGIDMLKDDE</sequence>
<evidence type="ECO:0000313" key="2">
    <source>
        <dbReference type="Proteomes" id="UP001148838"/>
    </source>
</evidence>
<protein>
    <submittedName>
        <fullName evidence="1">Uncharacterized protein</fullName>
    </submittedName>
</protein>
<comment type="caution">
    <text evidence="1">The sequence shown here is derived from an EMBL/GenBank/DDBJ whole genome shotgun (WGS) entry which is preliminary data.</text>
</comment>
<keyword evidence="2" id="KW-1185">Reference proteome</keyword>
<organism evidence="1 2">
    <name type="scientific">Periplaneta americana</name>
    <name type="common">American cockroach</name>
    <name type="synonym">Blatta americana</name>
    <dbReference type="NCBI Taxonomy" id="6978"/>
    <lineage>
        <taxon>Eukaryota</taxon>
        <taxon>Metazoa</taxon>
        <taxon>Ecdysozoa</taxon>
        <taxon>Arthropoda</taxon>
        <taxon>Hexapoda</taxon>
        <taxon>Insecta</taxon>
        <taxon>Pterygota</taxon>
        <taxon>Neoptera</taxon>
        <taxon>Polyneoptera</taxon>
        <taxon>Dictyoptera</taxon>
        <taxon>Blattodea</taxon>
        <taxon>Blattoidea</taxon>
        <taxon>Blattidae</taxon>
        <taxon>Blattinae</taxon>
        <taxon>Periplaneta</taxon>
    </lineage>
</organism>
<name>A0ABQ8TB62_PERAM</name>